<comment type="caution">
    <text evidence="3">The sequence shown here is derived from an EMBL/GenBank/DDBJ whole genome shotgun (WGS) entry which is preliminary data.</text>
</comment>
<evidence type="ECO:0000313" key="3">
    <source>
        <dbReference type="EMBL" id="KTB11166.1"/>
    </source>
</evidence>
<proteinExistence type="predicted"/>
<name>A0A0W0DH57_CANGB</name>
<dbReference type="InterPro" id="IPR019433">
    <property type="entry name" value="GPI_ManTrfase_II_coact_Pga1"/>
</dbReference>
<keyword evidence="1" id="KW-0812">Transmembrane</keyword>
<keyword evidence="1" id="KW-0472">Membrane</keyword>
<dbReference type="VEuPathDB" id="FungiDB:CAGL0J05896g"/>
<sequence length="191" mass="21752">MLLYYTVLPVLWLCAIVSANTETLRIRIPRHFKTSELTRQVHDSYSILKNLEDTAIVSGNINSTSPFHVIEVRNNWSGTTLDVRVSWTAADGYSINDLGYLLITKEHEVVTPWSNETFEGLHEKLYVYFKVVPDSYPLLEDGQVFNVAINIEYTFLGLTSDLYVMIAYLIVLASISRLVVVHGWKLLSPLL</sequence>
<dbReference type="AlphaFoldDB" id="A0A0W0DH57"/>
<dbReference type="VEuPathDB" id="FungiDB:B1J91_J05896g"/>
<evidence type="ECO:0000313" key="4">
    <source>
        <dbReference type="Proteomes" id="UP000054886"/>
    </source>
</evidence>
<dbReference type="EMBL" id="LLZZ01000043">
    <property type="protein sequence ID" value="KTB11166.1"/>
    <property type="molecule type" value="Genomic_DNA"/>
</dbReference>
<keyword evidence="1" id="KW-1133">Transmembrane helix</keyword>
<feature type="transmembrane region" description="Helical" evidence="1">
    <location>
        <begin position="162"/>
        <end position="180"/>
    </location>
</feature>
<organism evidence="3 4">
    <name type="scientific">Candida glabrata</name>
    <name type="common">Yeast</name>
    <name type="synonym">Torulopsis glabrata</name>
    <dbReference type="NCBI Taxonomy" id="5478"/>
    <lineage>
        <taxon>Eukaryota</taxon>
        <taxon>Fungi</taxon>
        <taxon>Dikarya</taxon>
        <taxon>Ascomycota</taxon>
        <taxon>Saccharomycotina</taxon>
        <taxon>Saccharomycetes</taxon>
        <taxon>Saccharomycetales</taxon>
        <taxon>Saccharomycetaceae</taxon>
        <taxon>Nakaseomyces</taxon>
    </lineage>
</organism>
<reference evidence="3 4" key="1">
    <citation type="submission" date="2015-10" db="EMBL/GenBank/DDBJ databases">
        <title>Draft genomes sequences of Candida glabrata isolates 1A, 1B, 2A, 2B, 3A and 3B.</title>
        <authorList>
            <person name="Haavelsrud O.E."/>
            <person name="Gaustad P."/>
        </authorList>
    </citation>
    <scope>NUCLEOTIDE SEQUENCE [LARGE SCALE GENOMIC DNA]</scope>
    <source>
        <strain evidence="3">910700640</strain>
    </source>
</reference>
<evidence type="ECO:0000256" key="1">
    <source>
        <dbReference type="SAM" id="Phobius"/>
    </source>
</evidence>
<dbReference type="Proteomes" id="UP000054886">
    <property type="component" value="Unassembled WGS sequence"/>
</dbReference>
<gene>
    <name evidence="3" type="ORF">AO440_003015</name>
</gene>
<dbReference type="VEuPathDB" id="FungiDB:GWK60_J05687"/>
<feature type="signal peptide" evidence="2">
    <location>
        <begin position="1"/>
        <end position="19"/>
    </location>
</feature>
<dbReference type="VEuPathDB" id="FungiDB:GVI51_J05709"/>
<evidence type="ECO:0000256" key="2">
    <source>
        <dbReference type="SAM" id="SignalP"/>
    </source>
</evidence>
<feature type="chain" id="PRO_5009807350" evidence="2">
    <location>
        <begin position="20"/>
        <end position="191"/>
    </location>
</feature>
<protein>
    <submittedName>
        <fullName evidence="3">Uncharacterized protein</fullName>
    </submittedName>
</protein>
<dbReference type="Pfam" id="PF10333">
    <property type="entry name" value="Pga1"/>
    <property type="match status" value="1"/>
</dbReference>
<accession>A0A0W0DH57</accession>
<keyword evidence="2" id="KW-0732">Signal</keyword>